<dbReference type="CDD" id="cd02440">
    <property type="entry name" value="AdoMet_MTases"/>
    <property type="match status" value="1"/>
</dbReference>
<gene>
    <name evidence="5" type="ORF">GCM10023091_16460</name>
</gene>
<dbReference type="PANTHER" id="PTHR44942">
    <property type="entry name" value="METHYLTRANSF_11 DOMAIN-CONTAINING PROTEIN"/>
    <property type="match status" value="1"/>
</dbReference>
<evidence type="ECO:0000313" key="5">
    <source>
        <dbReference type="EMBL" id="GAA4437360.1"/>
    </source>
</evidence>
<dbReference type="GO" id="GO:0032259">
    <property type="term" value="P:methylation"/>
    <property type="evidence" value="ECO:0007669"/>
    <property type="project" value="UniProtKB-KW"/>
</dbReference>
<keyword evidence="2 5" id="KW-0489">Methyltransferase</keyword>
<evidence type="ECO:0000313" key="6">
    <source>
        <dbReference type="Proteomes" id="UP001501508"/>
    </source>
</evidence>
<evidence type="ECO:0000256" key="1">
    <source>
        <dbReference type="ARBA" id="ARBA00008361"/>
    </source>
</evidence>
<keyword evidence="6" id="KW-1185">Reference proteome</keyword>
<organism evidence="5 6">
    <name type="scientific">Ravibacter arvi</name>
    <dbReference type="NCBI Taxonomy" id="2051041"/>
    <lineage>
        <taxon>Bacteria</taxon>
        <taxon>Pseudomonadati</taxon>
        <taxon>Bacteroidota</taxon>
        <taxon>Cytophagia</taxon>
        <taxon>Cytophagales</taxon>
        <taxon>Spirosomataceae</taxon>
        <taxon>Ravibacter</taxon>
    </lineage>
</organism>
<evidence type="ECO:0000259" key="4">
    <source>
        <dbReference type="Pfam" id="PF08241"/>
    </source>
</evidence>
<dbReference type="Pfam" id="PF08241">
    <property type="entry name" value="Methyltransf_11"/>
    <property type="match status" value="1"/>
</dbReference>
<evidence type="ECO:0000256" key="3">
    <source>
        <dbReference type="ARBA" id="ARBA00022679"/>
    </source>
</evidence>
<keyword evidence="3" id="KW-0808">Transferase</keyword>
<dbReference type="EMBL" id="BAABEY010000018">
    <property type="protein sequence ID" value="GAA4437360.1"/>
    <property type="molecule type" value="Genomic_DNA"/>
</dbReference>
<dbReference type="InterPro" id="IPR051052">
    <property type="entry name" value="Diverse_substrate_MTase"/>
</dbReference>
<dbReference type="InterPro" id="IPR029063">
    <property type="entry name" value="SAM-dependent_MTases_sf"/>
</dbReference>
<evidence type="ECO:0000256" key="2">
    <source>
        <dbReference type="ARBA" id="ARBA00022603"/>
    </source>
</evidence>
<reference evidence="6" key="1">
    <citation type="journal article" date="2019" name="Int. J. Syst. Evol. Microbiol.">
        <title>The Global Catalogue of Microorganisms (GCM) 10K type strain sequencing project: providing services to taxonomists for standard genome sequencing and annotation.</title>
        <authorList>
            <consortium name="The Broad Institute Genomics Platform"/>
            <consortium name="The Broad Institute Genome Sequencing Center for Infectious Disease"/>
            <person name="Wu L."/>
            <person name="Ma J."/>
        </authorList>
    </citation>
    <scope>NUCLEOTIDE SEQUENCE [LARGE SCALE GENOMIC DNA]</scope>
    <source>
        <strain evidence="6">JCM 31920</strain>
    </source>
</reference>
<accession>A0ABP8LUP5</accession>
<feature type="domain" description="Methyltransferase type 11" evidence="4">
    <location>
        <begin position="45"/>
        <end position="136"/>
    </location>
</feature>
<dbReference type="SUPFAM" id="SSF53335">
    <property type="entry name" value="S-adenosyl-L-methionine-dependent methyltransferases"/>
    <property type="match status" value="1"/>
</dbReference>
<sequence length="253" mass="28596">MEQQNTTRFSNRVDDYVTYRPGYPGEIVGFLEKQYGLSSGNLLADVGSGTGISSELFLKNGYRVIGVEPNKEMREKSQDLLGSEPRFTAVDGTAEHTGLATGSIDALIAGQAFHWFDRDKTRQEFTRILKPGGLVALIWNERLTTSAFEQEYDQLIIRHGKDYVQVDHRNIDLDKIEAFFSPAAVTLTVFPNHQDFDFNGLEGRLLSSSYMPAKNEPGYMAMSADLKALFDRYQQNGRIRINYDTKVFAGRWV</sequence>
<dbReference type="RefSeq" id="WP_345027909.1">
    <property type="nucleotide sequence ID" value="NZ_BAABEY010000018.1"/>
</dbReference>
<comment type="caution">
    <text evidence="5">The sequence shown here is derived from an EMBL/GenBank/DDBJ whole genome shotgun (WGS) entry which is preliminary data.</text>
</comment>
<dbReference type="GO" id="GO:0008168">
    <property type="term" value="F:methyltransferase activity"/>
    <property type="evidence" value="ECO:0007669"/>
    <property type="project" value="UniProtKB-KW"/>
</dbReference>
<comment type="similarity">
    <text evidence="1">Belongs to the methyltransferase superfamily.</text>
</comment>
<proteinExistence type="inferred from homology"/>
<dbReference type="InterPro" id="IPR013216">
    <property type="entry name" value="Methyltransf_11"/>
</dbReference>
<dbReference type="PANTHER" id="PTHR44942:SF4">
    <property type="entry name" value="METHYLTRANSFERASE TYPE 11 DOMAIN-CONTAINING PROTEIN"/>
    <property type="match status" value="1"/>
</dbReference>
<dbReference type="Gene3D" id="3.40.50.150">
    <property type="entry name" value="Vaccinia Virus protein VP39"/>
    <property type="match status" value="1"/>
</dbReference>
<protein>
    <submittedName>
        <fullName evidence="5">Class I SAM-dependent methyltransferase</fullName>
    </submittedName>
</protein>
<dbReference type="Proteomes" id="UP001501508">
    <property type="component" value="Unassembled WGS sequence"/>
</dbReference>
<name>A0ABP8LUP5_9BACT</name>